<evidence type="ECO:0000313" key="2">
    <source>
        <dbReference type="EMBL" id="MBB5915283.1"/>
    </source>
</evidence>
<organism evidence="2 3">
    <name type="scientific">Nocardia transvalensis</name>
    <dbReference type="NCBI Taxonomy" id="37333"/>
    <lineage>
        <taxon>Bacteria</taxon>
        <taxon>Bacillati</taxon>
        <taxon>Actinomycetota</taxon>
        <taxon>Actinomycetes</taxon>
        <taxon>Mycobacteriales</taxon>
        <taxon>Nocardiaceae</taxon>
        <taxon>Nocardia</taxon>
    </lineage>
</organism>
<reference evidence="2 3" key="1">
    <citation type="submission" date="2020-08" db="EMBL/GenBank/DDBJ databases">
        <title>Sequencing the genomes of 1000 actinobacteria strains.</title>
        <authorList>
            <person name="Klenk H.-P."/>
        </authorList>
    </citation>
    <scope>NUCLEOTIDE SEQUENCE [LARGE SCALE GENOMIC DNA]</scope>
    <source>
        <strain evidence="2 3">DSM 43582</strain>
    </source>
</reference>
<proteinExistence type="predicted"/>
<feature type="region of interest" description="Disordered" evidence="1">
    <location>
        <begin position="1"/>
        <end position="44"/>
    </location>
</feature>
<dbReference type="RefSeq" id="WP_040743944.1">
    <property type="nucleotide sequence ID" value="NZ_JACHIT010000001.1"/>
</dbReference>
<evidence type="ECO:0000256" key="1">
    <source>
        <dbReference type="SAM" id="MobiDB-lite"/>
    </source>
</evidence>
<dbReference type="AlphaFoldDB" id="A0A7W9PGJ5"/>
<dbReference type="Proteomes" id="UP000540412">
    <property type="component" value="Unassembled WGS sequence"/>
</dbReference>
<comment type="caution">
    <text evidence="2">The sequence shown here is derived from an EMBL/GenBank/DDBJ whole genome shotgun (WGS) entry which is preliminary data.</text>
</comment>
<keyword evidence="3" id="KW-1185">Reference proteome</keyword>
<evidence type="ECO:0000313" key="3">
    <source>
        <dbReference type="Proteomes" id="UP000540412"/>
    </source>
</evidence>
<name>A0A7W9PGJ5_9NOCA</name>
<accession>A0A7W9PGJ5</accession>
<protein>
    <recommendedName>
        <fullName evidence="4">Head-tail adaptor</fullName>
    </recommendedName>
</protein>
<evidence type="ECO:0008006" key="4">
    <source>
        <dbReference type="Google" id="ProtNLM"/>
    </source>
</evidence>
<gene>
    <name evidence="2" type="ORF">BJY24_004150</name>
</gene>
<dbReference type="EMBL" id="JACHIT010000001">
    <property type="protein sequence ID" value="MBB5915283.1"/>
    <property type="molecule type" value="Genomic_DNA"/>
</dbReference>
<sequence>MSEDVMRHRGGGMDDDGNPVDSTDTPLSARAVAPGATAEYADRGRNGDTVEVSVYFYPAVDLVNEDELTVRGERYSIQVEQWRSPYTTRAGTVALCSVGKG</sequence>